<dbReference type="KEGG" id="sbd:ATN00_12435"/>
<name>A0A0S3F024_9SPHN</name>
<dbReference type="EMBL" id="CP013264">
    <property type="protein sequence ID" value="ALR20987.1"/>
    <property type="molecule type" value="Genomic_DNA"/>
</dbReference>
<protein>
    <submittedName>
        <fullName evidence="1">Uncharacterized protein</fullName>
    </submittedName>
</protein>
<keyword evidence="2" id="KW-1185">Reference proteome</keyword>
<sequence length="91" mass="10691">MTEKLTFIDHLVSREHRFSIGVIGATREKYLSIPVTNQRVDYEKYYRIDDAMFDRFAANPLDDLPFVERCRQRREDSRLILQPGADRGIAS</sequence>
<dbReference type="RefSeq" id="WP_062065033.1">
    <property type="nucleotide sequence ID" value="NZ_CP013264.1"/>
</dbReference>
<organism evidence="1 2">
    <name type="scientific">Sphingobium baderi</name>
    <dbReference type="NCBI Taxonomy" id="1332080"/>
    <lineage>
        <taxon>Bacteria</taxon>
        <taxon>Pseudomonadati</taxon>
        <taxon>Pseudomonadota</taxon>
        <taxon>Alphaproteobacteria</taxon>
        <taxon>Sphingomonadales</taxon>
        <taxon>Sphingomonadaceae</taxon>
        <taxon>Sphingobium</taxon>
    </lineage>
</organism>
<dbReference type="STRING" id="1332080.ATN00_12435"/>
<gene>
    <name evidence="1" type="ORF">ATN00_12435</name>
</gene>
<reference evidence="1 2" key="1">
    <citation type="submission" date="2015-11" db="EMBL/GenBank/DDBJ databases">
        <title>A Two-component Flavoprotein Monooxygenase System MeaXY Responsible for para-Hydroxylation of 2-Methyl-6-ethylaniline and 2,6-Diethylaniline in Sphingobium baderi DE-13.</title>
        <authorList>
            <person name="Cheng M."/>
            <person name="Meng Q."/>
            <person name="Yang Y."/>
            <person name="Chu C."/>
            <person name="Yan X."/>
            <person name="He J."/>
            <person name="Li S."/>
        </authorList>
    </citation>
    <scope>NUCLEOTIDE SEQUENCE [LARGE SCALE GENOMIC DNA]</scope>
    <source>
        <strain evidence="1 2">DE-13</strain>
    </source>
</reference>
<evidence type="ECO:0000313" key="2">
    <source>
        <dbReference type="Proteomes" id="UP000056968"/>
    </source>
</evidence>
<dbReference type="Proteomes" id="UP000056968">
    <property type="component" value="Chromosome"/>
</dbReference>
<evidence type="ECO:0000313" key="1">
    <source>
        <dbReference type="EMBL" id="ALR20987.1"/>
    </source>
</evidence>
<accession>A0A0S3F024</accession>
<dbReference type="OrthoDB" id="4318869at2"/>
<dbReference type="AlphaFoldDB" id="A0A0S3F024"/>
<proteinExistence type="predicted"/>